<keyword evidence="1" id="KW-1133">Transmembrane helix</keyword>
<organism evidence="2 3">
    <name type="scientific">Cyclocybe aegerita</name>
    <name type="common">Black poplar mushroom</name>
    <name type="synonym">Agrocybe aegerita</name>
    <dbReference type="NCBI Taxonomy" id="1973307"/>
    <lineage>
        <taxon>Eukaryota</taxon>
        <taxon>Fungi</taxon>
        <taxon>Dikarya</taxon>
        <taxon>Basidiomycota</taxon>
        <taxon>Agaricomycotina</taxon>
        <taxon>Agaricomycetes</taxon>
        <taxon>Agaricomycetidae</taxon>
        <taxon>Agaricales</taxon>
        <taxon>Agaricineae</taxon>
        <taxon>Bolbitiaceae</taxon>
        <taxon>Cyclocybe</taxon>
    </lineage>
</organism>
<feature type="transmembrane region" description="Helical" evidence="1">
    <location>
        <begin position="15"/>
        <end position="39"/>
    </location>
</feature>
<comment type="caution">
    <text evidence="2">The sequence shown here is derived from an EMBL/GenBank/DDBJ whole genome shotgun (WGS) entry which is preliminary data.</text>
</comment>
<keyword evidence="1" id="KW-0472">Membrane</keyword>
<dbReference type="AlphaFoldDB" id="A0A8S0W4V1"/>
<gene>
    <name evidence="2" type="ORF">AAE3_LOCUS4958</name>
</gene>
<protein>
    <recommendedName>
        <fullName evidence="4">Tetraspanin</fullName>
    </recommendedName>
</protein>
<proteinExistence type="predicted"/>
<feature type="transmembrane region" description="Helical" evidence="1">
    <location>
        <begin position="59"/>
        <end position="80"/>
    </location>
</feature>
<evidence type="ECO:0000313" key="3">
    <source>
        <dbReference type="Proteomes" id="UP000467700"/>
    </source>
</evidence>
<accession>A0A8S0W4V1</accession>
<evidence type="ECO:0000313" key="2">
    <source>
        <dbReference type="EMBL" id="CAA7262564.1"/>
    </source>
</evidence>
<feature type="transmembrane region" description="Helical" evidence="1">
    <location>
        <begin position="145"/>
        <end position="169"/>
    </location>
</feature>
<name>A0A8S0W4V1_CYCAE</name>
<feature type="transmembrane region" description="Helical" evidence="1">
    <location>
        <begin position="87"/>
        <end position="112"/>
    </location>
</feature>
<reference evidence="2 3" key="1">
    <citation type="submission" date="2020-01" db="EMBL/GenBank/DDBJ databases">
        <authorList>
            <person name="Gupta K D."/>
        </authorList>
    </citation>
    <scope>NUCLEOTIDE SEQUENCE [LARGE SCALE GENOMIC DNA]</scope>
</reference>
<dbReference type="EMBL" id="CACVBS010000036">
    <property type="protein sequence ID" value="CAA7262564.1"/>
    <property type="molecule type" value="Genomic_DNA"/>
</dbReference>
<evidence type="ECO:0000256" key="1">
    <source>
        <dbReference type="SAM" id="Phobius"/>
    </source>
</evidence>
<dbReference type="Proteomes" id="UP000467700">
    <property type="component" value="Unassembled WGS sequence"/>
</dbReference>
<dbReference type="OrthoDB" id="3239304at2759"/>
<sequence length="233" mass="25292">MVNVRSRKFCCCFPVRFGVFVLSMFAMIGGSFVAAIGWIQVSQLNENPLPVSDQIALYIHSGIFTVLALLAVFGFFGALVRNRSLTSAFAIALAVHLGFSVASGIFTLVTLFKQDPQVTLAKCLNGVSVADAGEAKVEVCKSEVAIFKGVMVAAYVITWLIQLYAYIIVERYVDQLDEEADAANPVVIPRSTVVEITNPQVTTYNGFQSSYPFSTPHQAYGVTRGQDPATNMV</sequence>
<keyword evidence="1" id="KW-0812">Transmembrane</keyword>
<evidence type="ECO:0008006" key="4">
    <source>
        <dbReference type="Google" id="ProtNLM"/>
    </source>
</evidence>
<keyword evidence="3" id="KW-1185">Reference proteome</keyword>